<evidence type="ECO:0000259" key="8">
    <source>
        <dbReference type="PROSITE" id="PS50887"/>
    </source>
</evidence>
<dbReference type="PROSITE" id="PS50887">
    <property type="entry name" value="GGDEF"/>
    <property type="match status" value="1"/>
</dbReference>
<dbReference type="HOGENOM" id="CLU_000445_11_7_0"/>
<organism evidence="9">
    <name type="scientific">Vecturithrix granuli</name>
    <dbReference type="NCBI Taxonomy" id="1499967"/>
    <lineage>
        <taxon>Bacteria</taxon>
        <taxon>Candidatus Moduliflexota</taxon>
        <taxon>Candidatus Vecturitrichia</taxon>
        <taxon>Candidatus Vecturitrichales</taxon>
        <taxon>Candidatus Vecturitrichaceae</taxon>
        <taxon>Candidatus Vecturithrix</taxon>
    </lineage>
</organism>
<dbReference type="CDD" id="cd01949">
    <property type="entry name" value="GGDEF"/>
    <property type="match status" value="1"/>
</dbReference>
<evidence type="ECO:0000313" key="10">
    <source>
        <dbReference type="Proteomes" id="UP000030661"/>
    </source>
</evidence>
<evidence type="ECO:0000256" key="1">
    <source>
        <dbReference type="ARBA" id="ARBA00022553"/>
    </source>
</evidence>
<dbReference type="AlphaFoldDB" id="A0A081BZD1"/>
<dbReference type="InterPro" id="IPR029787">
    <property type="entry name" value="Nucleotide_cyclase"/>
</dbReference>
<dbReference type="InterPro" id="IPR011006">
    <property type="entry name" value="CheY-like_superfamily"/>
</dbReference>
<evidence type="ECO:0000313" key="9">
    <source>
        <dbReference type="EMBL" id="GAK57686.1"/>
    </source>
</evidence>
<dbReference type="EMBL" id="DF820466">
    <property type="protein sequence ID" value="GAK57686.1"/>
    <property type="molecule type" value="Genomic_DNA"/>
</dbReference>
<dbReference type="Gene3D" id="3.30.70.270">
    <property type="match status" value="1"/>
</dbReference>
<dbReference type="Pfam" id="PF00990">
    <property type="entry name" value="GGDEF"/>
    <property type="match status" value="1"/>
</dbReference>
<feature type="domain" description="GGDEF" evidence="8">
    <location>
        <begin position="166"/>
        <end position="317"/>
    </location>
</feature>
<dbReference type="Pfam" id="PF00072">
    <property type="entry name" value="Response_reg"/>
    <property type="match status" value="1"/>
</dbReference>
<proteinExistence type="predicted"/>
<dbReference type="SUPFAM" id="SSF55073">
    <property type="entry name" value="Nucleotide cyclase"/>
    <property type="match status" value="1"/>
</dbReference>
<evidence type="ECO:0000259" key="7">
    <source>
        <dbReference type="PROSITE" id="PS50110"/>
    </source>
</evidence>
<dbReference type="GO" id="GO:0005829">
    <property type="term" value="C:cytosol"/>
    <property type="evidence" value="ECO:0007669"/>
    <property type="project" value="TreeGrafter"/>
</dbReference>
<dbReference type="PANTHER" id="PTHR48111:SF1">
    <property type="entry name" value="TWO-COMPONENT RESPONSE REGULATOR ORR33"/>
    <property type="match status" value="1"/>
</dbReference>
<dbReference type="InterPro" id="IPR039420">
    <property type="entry name" value="WalR-like"/>
</dbReference>
<dbReference type="GO" id="GO:0000156">
    <property type="term" value="F:phosphorelay response regulator activity"/>
    <property type="evidence" value="ECO:0007669"/>
    <property type="project" value="TreeGrafter"/>
</dbReference>
<dbReference type="InterPro" id="IPR000160">
    <property type="entry name" value="GGDEF_dom"/>
</dbReference>
<protein>
    <submittedName>
        <fullName evidence="9">Response regulator receiver modulated diguanylate cyclase</fullName>
    </submittedName>
</protein>
<dbReference type="GO" id="GO:0006355">
    <property type="term" value="P:regulation of DNA-templated transcription"/>
    <property type="evidence" value="ECO:0007669"/>
    <property type="project" value="TreeGrafter"/>
</dbReference>
<accession>A0A081BZD1</accession>
<feature type="domain" description="Response regulatory" evidence="7">
    <location>
        <begin position="16"/>
        <end position="133"/>
    </location>
</feature>
<keyword evidence="5" id="KW-0804">Transcription</keyword>
<dbReference type="NCBIfam" id="TIGR00254">
    <property type="entry name" value="GGDEF"/>
    <property type="match status" value="1"/>
</dbReference>
<name>A0A081BZD1_VECG1</name>
<evidence type="ECO:0000256" key="3">
    <source>
        <dbReference type="ARBA" id="ARBA00023015"/>
    </source>
</evidence>
<dbReference type="Proteomes" id="UP000030661">
    <property type="component" value="Unassembled WGS sequence"/>
</dbReference>
<keyword evidence="4" id="KW-0238">DNA-binding</keyword>
<dbReference type="Gene3D" id="3.40.50.2300">
    <property type="match status" value="1"/>
</dbReference>
<keyword evidence="1 6" id="KW-0597">Phosphoprotein</keyword>
<evidence type="ECO:0000256" key="2">
    <source>
        <dbReference type="ARBA" id="ARBA00023012"/>
    </source>
</evidence>
<keyword evidence="10" id="KW-1185">Reference proteome</keyword>
<dbReference type="InterPro" id="IPR043128">
    <property type="entry name" value="Rev_trsase/Diguanyl_cyclase"/>
</dbReference>
<keyword evidence="3" id="KW-0805">Transcription regulation</keyword>
<dbReference type="PROSITE" id="PS50110">
    <property type="entry name" value="RESPONSE_REGULATORY"/>
    <property type="match status" value="1"/>
</dbReference>
<dbReference type="PANTHER" id="PTHR48111">
    <property type="entry name" value="REGULATOR OF RPOS"/>
    <property type="match status" value="1"/>
</dbReference>
<dbReference type="eggNOG" id="COG3706">
    <property type="taxonomic scope" value="Bacteria"/>
</dbReference>
<dbReference type="InterPro" id="IPR001789">
    <property type="entry name" value="Sig_transdc_resp-reg_receiver"/>
</dbReference>
<evidence type="ECO:0000256" key="4">
    <source>
        <dbReference type="ARBA" id="ARBA00023125"/>
    </source>
</evidence>
<evidence type="ECO:0000256" key="5">
    <source>
        <dbReference type="ARBA" id="ARBA00023163"/>
    </source>
</evidence>
<gene>
    <name evidence="9" type="ORF">U27_04653</name>
</gene>
<keyword evidence="2" id="KW-0902">Two-component regulatory system</keyword>
<feature type="modified residue" description="4-aspartylphosphate" evidence="6">
    <location>
        <position position="66"/>
    </location>
</feature>
<dbReference type="SMART" id="SM00267">
    <property type="entry name" value="GGDEF"/>
    <property type="match status" value="1"/>
</dbReference>
<reference evidence="9" key="1">
    <citation type="journal article" date="2015" name="PeerJ">
        <title>First genomic representation of candidate bacterial phylum KSB3 points to enhanced environmental sensing as a trigger of wastewater bulking.</title>
        <authorList>
            <person name="Sekiguchi Y."/>
            <person name="Ohashi A."/>
            <person name="Parks D.H."/>
            <person name="Yamauchi T."/>
            <person name="Tyson G.W."/>
            <person name="Hugenholtz P."/>
        </authorList>
    </citation>
    <scope>NUCLEOTIDE SEQUENCE [LARGE SCALE GENOMIC DNA]</scope>
</reference>
<evidence type="ECO:0000256" key="6">
    <source>
        <dbReference type="PROSITE-ProRule" id="PRU00169"/>
    </source>
</evidence>
<sequence>MFSNPMPAYSGSPKKKILIIDDDEVARVLIAGILEMTLRYEIITRENGVEGIQEAIQKNPDLIILDIMMPNMDGFEVCKVLRADFATRYIPIIILSAKGGIDMRIEGLVIGADDYITKPFHQEELIARVEALLRRNELSLDANPLTRLPGNMSIERELMKRLADNQTFAVGYADLDNFKAFNDKYGFLKGDRVLFETGQIIRNSANRHDFVGHVGGDDFVFIAAPEKVDELCRQIIRTFDWEIRKYYDEESLKQGYIESENRNGEITRYPMTSISIAVVTNLNRIFTHFAEIGEVGAELKKYLKTLAGSNYLVDRRKNQNEGEIDHRR</sequence>
<dbReference type="GO" id="GO:0032993">
    <property type="term" value="C:protein-DNA complex"/>
    <property type="evidence" value="ECO:0007669"/>
    <property type="project" value="TreeGrafter"/>
</dbReference>
<dbReference type="SMART" id="SM00448">
    <property type="entry name" value="REC"/>
    <property type="match status" value="1"/>
</dbReference>
<dbReference type="SUPFAM" id="SSF52172">
    <property type="entry name" value="CheY-like"/>
    <property type="match status" value="1"/>
</dbReference>
<dbReference type="GO" id="GO:0000976">
    <property type="term" value="F:transcription cis-regulatory region binding"/>
    <property type="evidence" value="ECO:0007669"/>
    <property type="project" value="TreeGrafter"/>
</dbReference>
<dbReference type="STRING" id="1499967.U27_04653"/>